<dbReference type="eggNOG" id="ENOG50327HK">
    <property type="taxonomic scope" value="Bacteria"/>
</dbReference>
<dbReference type="Proteomes" id="UP000192840">
    <property type="component" value="Unassembled WGS sequence"/>
</dbReference>
<accession>A0A1W2DDH1</accession>
<dbReference type="OrthoDB" id="3691555at2"/>
<dbReference type="EMBL" id="FWYC01000007">
    <property type="protein sequence ID" value="SMC95192.1"/>
    <property type="molecule type" value="Genomic_DNA"/>
</dbReference>
<gene>
    <name evidence="2" type="ORF">SAMN05660733_02877</name>
</gene>
<keyword evidence="3" id="KW-1185">Reference proteome</keyword>
<dbReference type="AlphaFoldDB" id="A0A1W2DDH1"/>
<evidence type="ECO:0008006" key="4">
    <source>
        <dbReference type="Google" id="ProtNLM"/>
    </source>
</evidence>
<dbReference type="RefSeq" id="WP_030477466.1">
    <property type="nucleotide sequence ID" value="NZ_FWYC01000007.1"/>
</dbReference>
<reference evidence="3" key="1">
    <citation type="submission" date="2017-04" db="EMBL/GenBank/DDBJ databases">
        <authorList>
            <person name="Varghese N."/>
            <person name="Submissions S."/>
        </authorList>
    </citation>
    <scope>NUCLEOTIDE SEQUENCE [LARGE SCALE GENOMIC DNA]</scope>
    <source>
        <strain evidence="3">DSM 44073</strain>
    </source>
</reference>
<proteinExistence type="predicted"/>
<dbReference type="PROSITE" id="PS51257">
    <property type="entry name" value="PROKAR_LIPOPROTEIN"/>
    <property type="match status" value="1"/>
</dbReference>
<organism evidence="2 3">
    <name type="scientific">Lentzea albidocapillata</name>
    <dbReference type="NCBI Taxonomy" id="40571"/>
    <lineage>
        <taxon>Bacteria</taxon>
        <taxon>Bacillati</taxon>
        <taxon>Actinomycetota</taxon>
        <taxon>Actinomycetes</taxon>
        <taxon>Pseudonocardiales</taxon>
        <taxon>Pseudonocardiaceae</taxon>
        <taxon>Lentzea</taxon>
    </lineage>
</organism>
<evidence type="ECO:0000313" key="2">
    <source>
        <dbReference type="EMBL" id="SMC95192.1"/>
    </source>
</evidence>
<feature type="signal peptide" evidence="1">
    <location>
        <begin position="1"/>
        <end position="17"/>
    </location>
</feature>
<name>A0A1W2DDH1_9PSEU</name>
<evidence type="ECO:0000313" key="3">
    <source>
        <dbReference type="Proteomes" id="UP000192840"/>
    </source>
</evidence>
<dbReference type="STRING" id="40571.SAMN05660733_02877"/>
<sequence>MNGRLVTLVLAATTLTATTLSGCGSIVPGTAKPESTPSSGKAAAAGACVRSNEPEVCQEWSDTKPKTGQDLLRTAEEEPVVAAQMLCSALPGDVLDRFLGAGHYRVIADSPRSPTCTISSDDNKKGADGKYESVIEVEIFLSTKESLARDLSILQSRPDTAAKVTELSIAGKPVMRVGDPEDANGQGRDKEELSIAVLGDKEKPGALRVRQNLRPPRGTKVDAPVDRARLDSIRDPLVAELLKTLFP</sequence>
<evidence type="ECO:0000256" key="1">
    <source>
        <dbReference type="SAM" id="SignalP"/>
    </source>
</evidence>
<keyword evidence="1" id="KW-0732">Signal</keyword>
<protein>
    <recommendedName>
        <fullName evidence="4">DUF3558 domain-containing protein</fullName>
    </recommendedName>
</protein>
<feature type="chain" id="PRO_5039581482" description="DUF3558 domain-containing protein" evidence="1">
    <location>
        <begin position="18"/>
        <end position="247"/>
    </location>
</feature>